<organism evidence="6 7">
    <name type="scientific">Demequina mangrovi</name>
    <dbReference type="NCBI Taxonomy" id="1043493"/>
    <lineage>
        <taxon>Bacteria</taxon>
        <taxon>Bacillati</taxon>
        <taxon>Actinomycetota</taxon>
        <taxon>Actinomycetes</taxon>
        <taxon>Micrococcales</taxon>
        <taxon>Demequinaceae</taxon>
        <taxon>Demequina</taxon>
    </lineage>
</organism>
<reference evidence="7" key="1">
    <citation type="submission" date="2016-10" db="EMBL/GenBank/DDBJ databases">
        <authorList>
            <person name="Varghese N."/>
        </authorList>
    </citation>
    <scope>NUCLEOTIDE SEQUENCE [LARGE SCALE GENOMIC DNA]</scope>
    <source>
        <strain evidence="7">DSM 24868</strain>
    </source>
</reference>
<feature type="transmembrane region" description="Helical" evidence="5">
    <location>
        <begin position="30"/>
        <end position="49"/>
    </location>
</feature>
<evidence type="ECO:0000313" key="6">
    <source>
        <dbReference type="EMBL" id="SEJ50633.1"/>
    </source>
</evidence>
<dbReference type="RefSeq" id="WP_052406143.1">
    <property type="nucleotide sequence ID" value="NZ_BBLU01000021.1"/>
</dbReference>
<evidence type="ECO:0000256" key="1">
    <source>
        <dbReference type="ARBA" id="ARBA00004127"/>
    </source>
</evidence>
<protein>
    <submittedName>
        <fullName evidence="6">Protein-S-isoprenylcysteine O-methyltransferase Ste14</fullName>
    </submittedName>
</protein>
<keyword evidence="7" id="KW-1185">Reference proteome</keyword>
<comment type="subcellular location">
    <subcellularLocation>
        <location evidence="1">Endomembrane system</location>
        <topology evidence="1">Multi-pass membrane protein</topology>
    </subcellularLocation>
</comment>
<dbReference type="Proteomes" id="UP000183315">
    <property type="component" value="Unassembled WGS sequence"/>
</dbReference>
<dbReference type="GO" id="GO:0012505">
    <property type="term" value="C:endomembrane system"/>
    <property type="evidence" value="ECO:0007669"/>
    <property type="project" value="UniProtKB-SubCell"/>
</dbReference>
<dbReference type="InterPro" id="IPR007318">
    <property type="entry name" value="Phopholipid_MeTrfase"/>
</dbReference>
<evidence type="ECO:0000256" key="4">
    <source>
        <dbReference type="ARBA" id="ARBA00023136"/>
    </source>
</evidence>
<dbReference type="Gene3D" id="1.20.120.1630">
    <property type="match status" value="1"/>
</dbReference>
<dbReference type="eggNOG" id="COG2020">
    <property type="taxonomic scope" value="Bacteria"/>
</dbReference>
<dbReference type="PANTHER" id="PTHR43847">
    <property type="entry name" value="BLL3993 PROTEIN"/>
    <property type="match status" value="1"/>
</dbReference>
<keyword evidence="3 5" id="KW-1133">Transmembrane helix</keyword>
<accession>A0A1H6ZAP6</accession>
<evidence type="ECO:0000256" key="2">
    <source>
        <dbReference type="ARBA" id="ARBA00022692"/>
    </source>
</evidence>
<keyword evidence="6" id="KW-0808">Transferase</keyword>
<keyword evidence="6" id="KW-0489">Methyltransferase</keyword>
<feature type="transmembrane region" description="Helical" evidence="5">
    <location>
        <begin position="84"/>
        <end position="111"/>
    </location>
</feature>
<dbReference type="InterPro" id="IPR052527">
    <property type="entry name" value="Metal_cation-efflux_comp"/>
</dbReference>
<dbReference type="AlphaFoldDB" id="A0A1H6ZAP6"/>
<name>A0A1H6ZAP6_9MICO</name>
<dbReference type="PANTHER" id="PTHR43847:SF1">
    <property type="entry name" value="BLL3993 PROTEIN"/>
    <property type="match status" value="1"/>
</dbReference>
<evidence type="ECO:0000313" key="7">
    <source>
        <dbReference type="Proteomes" id="UP000183315"/>
    </source>
</evidence>
<dbReference type="EMBL" id="FNZI01000004">
    <property type="protein sequence ID" value="SEJ50633.1"/>
    <property type="molecule type" value="Genomic_DNA"/>
</dbReference>
<keyword evidence="2 5" id="KW-0812">Transmembrane</keyword>
<keyword evidence="4 5" id="KW-0472">Membrane</keyword>
<gene>
    <name evidence="6" type="ORF">SAMN05421637_2058</name>
</gene>
<evidence type="ECO:0000256" key="5">
    <source>
        <dbReference type="SAM" id="Phobius"/>
    </source>
</evidence>
<sequence>MGLALVGLQGLVFLAVGVSAFLAEPWFEGSLWAGTTLILLGLLGMFWAGKDLGRALTPMPMPNGEGLAAGGIYGYVRHPMYTGIMAIAVGMAVGSGRFWTLVATVVLVAFFEVKTRVEERYLVEAYPGYAEYAARTGKFLPGMGKRAPR</sequence>
<dbReference type="GO" id="GO:0032259">
    <property type="term" value="P:methylation"/>
    <property type="evidence" value="ECO:0007669"/>
    <property type="project" value="UniProtKB-KW"/>
</dbReference>
<evidence type="ECO:0000256" key="3">
    <source>
        <dbReference type="ARBA" id="ARBA00022989"/>
    </source>
</evidence>
<proteinExistence type="predicted"/>
<dbReference type="STRING" id="1043493.SAMN05421637_2058"/>
<dbReference type="GO" id="GO:0008168">
    <property type="term" value="F:methyltransferase activity"/>
    <property type="evidence" value="ECO:0007669"/>
    <property type="project" value="UniProtKB-KW"/>
</dbReference>
<dbReference type="Pfam" id="PF04191">
    <property type="entry name" value="PEMT"/>
    <property type="match status" value="1"/>
</dbReference>